<evidence type="ECO:0000256" key="1">
    <source>
        <dbReference type="ARBA" id="ARBA00006525"/>
    </source>
</evidence>
<dbReference type="InterPro" id="IPR041614">
    <property type="entry name" value="DprA_WH"/>
</dbReference>
<dbReference type="NCBIfam" id="TIGR00732">
    <property type="entry name" value="dprA"/>
    <property type="match status" value="1"/>
</dbReference>
<dbReference type="InterPro" id="IPR036388">
    <property type="entry name" value="WH-like_DNA-bd_sf"/>
</dbReference>
<dbReference type="SUPFAM" id="SSF102405">
    <property type="entry name" value="MCP/YpsA-like"/>
    <property type="match status" value="1"/>
</dbReference>
<keyword evidence="5" id="KW-1185">Reference proteome</keyword>
<comment type="similarity">
    <text evidence="1">Belongs to the DprA/Smf family.</text>
</comment>
<dbReference type="InterPro" id="IPR010994">
    <property type="entry name" value="RuvA_2-like"/>
</dbReference>
<dbReference type="SUPFAM" id="SSF47781">
    <property type="entry name" value="RuvA domain 2-like"/>
    <property type="match status" value="1"/>
</dbReference>
<dbReference type="Proteomes" id="UP000201728">
    <property type="component" value="Chromosome"/>
</dbReference>
<dbReference type="Gene3D" id="1.10.10.10">
    <property type="entry name" value="Winged helix-like DNA-binding domain superfamily/Winged helix DNA-binding domain"/>
    <property type="match status" value="1"/>
</dbReference>
<feature type="domain" description="Smf/DprA SLOG" evidence="2">
    <location>
        <begin position="77"/>
        <end position="285"/>
    </location>
</feature>
<dbReference type="EMBL" id="CP016397">
    <property type="protein sequence ID" value="ASQ44961.1"/>
    <property type="molecule type" value="Genomic_DNA"/>
</dbReference>
<name>A0A222NZF8_9GAMM</name>
<dbReference type="InterPro" id="IPR003488">
    <property type="entry name" value="DprA"/>
</dbReference>
<dbReference type="KEGG" id="lcd:clem_01990"/>
<evidence type="ECO:0000259" key="3">
    <source>
        <dbReference type="Pfam" id="PF17782"/>
    </source>
</evidence>
<reference evidence="5" key="1">
    <citation type="submission" date="2016-07" db="EMBL/GenBank/DDBJ databases">
        <authorList>
            <person name="Florea S."/>
            <person name="Webb J.S."/>
            <person name="Jaromczyk J."/>
            <person name="Schardl C.L."/>
        </authorList>
    </citation>
    <scope>NUCLEOTIDE SEQUENCE [LARGE SCALE GENOMIC DNA]</scope>
    <source>
        <strain evidence="5">CDC-D5610</strain>
    </source>
</reference>
<evidence type="ECO:0000313" key="4">
    <source>
        <dbReference type="EMBL" id="ASQ44961.1"/>
    </source>
</evidence>
<evidence type="ECO:0000259" key="2">
    <source>
        <dbReference type="Pfam" id="PF02481"/>
    </source>
</evidence>
<dbReference type="OrthoDB" id="9785707at2"/>
<dbReference type="RefSeq" id="WP_094090077.1">
    <property type="nucleotide sequence ID" value="NZ_CP016397.1"/>
</dbReference>
<dbReference type="Pfam" id="PF17782">
    <property type="entry name" value="WHD_DprA"/>
    <property type="match status" value="1"/>
</dbReference>
<evidence type="ECO:0000313" key="5">
    <source>
        <dbReference type="Proteomes" id="UP000201728"/>
    </source>
</evidence>
<dbReference type="GO" id="GO:0009294">
    <property type="term" value="P:DNA-mediated transformation"/>
    <property type="evidence" value="ECO:0007669"/>
    <property type="project" value="InterPro"/>
</dbReference>
<dbReference type="PANTHER" id="PTHR43022:SF1">
    <property type="entry name" value="PROTEIN SMF"/>
    <property type="match status" value="1"/>
</dbReference>
<dbReference type="Gene3D" id="3.40.50.450">
    <property type="match status" value="1"/>
</dbReference>
<dbReference type="AlphaFoldDB" id="A0A222NZF8"/>
<sequence length="357" mass="38935">MENKAYLLALNKIPCIGPRTSAKLLQRWPNLKRLFDLTQQEMEQMGLSSRIAHSIKSFNFKDIEADLHWAEKNHHSLISIEEPNYPALLKEIADPPMILYAIGDLSCLDQPTIAMVGSRKPSVTGCETARRFAMELASNQLTIVSGLALGIDAQSHKGCLEANGKTVAVMGTGIDCIYPRQHKQLAEKICQTGLLLSEFSLKTPPMAGHFPRRNRIISGLSLATLIVEAAVKSGSLITARLALEQNRDVLAIPGSILNPQARGCHYLLQQGARLVTSIQDILEELNLDSKQVNQTNATLSLATDNKNLVKCIGFEITTVDQIMARSGLGIEEVVSSLATLELKGLVKAVPGGYMRCA</sequence>
<dbReference type="Pfam" id="PF02481">
    <property type="entry name" value="DNA_processg_A"/>
    <property type="match status" value="1"/>
</dbReference>
<accession>A0A222NZF8</accession>
<gene>
    <name evidence="4" type="ORF">clem_01990</name>
</gene>
<proteinExistence type="inferred from homology"/>
<organism evidence="4 5">
    <name type="scientific">Legionella clemsonensis</name>
    <dbReference type="NCBI Taxonomy" id="1867846"/>
    <lineage>
        <taxon>Bacteria</taxon>
        <taxon>Pseudomonadati</taxon>
        <taxon>Pseudomonadota</taxon>
        <taxon>Gammaproteobacteria</taxon>
        <taxon>Legionellales</taxon>
        <taxon>Legionellaceae</taxon>
        <taxon>Legionella</taxon>
    </lineage>
</organism>
<dbReference type="PANTHER" id="PTHR43022">
    <property type="entry name" value="PROTEIN SMF"/>
    <property type="match status" value="1"/>
</dbReference>
<protein>
    <submittedName>
        <fullName evidence="4">Uncharacterized protein</fullName>
    </submittedName>
</protein>
<feature type="domain" description="DprA winged helix" evidence="3">
    <location>
        <begin position="296"/>
        <end position="352"/>
    </location>
</feature>
<dbReference type="InterPro" id="IPR057666">
    <property type="entry name" value="DrpA_SLOG"/>
</dbReference>